<comment type="catalytic activity">
    <reaction evidence="11">
        <text>a plastoquinone + NADPH + (n+1) H(+)(in) = a plastoquinol + NADP(+) + n H(+)(out)</text>
        <dbReference type="Rhea" id="RHEA:42612"/>
        <dbReference type="Rhea" id="RHEA-COMP:9561"/>
        <dbReference type="Rhea" id="RHEA-COMP:9562"/>
        <dbReference type="ChEBI" id="CHEBI:15378"/>
        <dbReference type="ChEBI" id="CHEBI:17757"/>
        <dbReference type="ChEBI" id="CHEBI:57783"/>
        <dbReference type="ChEBI" id="CHEBI:58349"/>
        <dbReference type="ChEBI" id="CHEBI:62192"/>
    </reaction>
</comment>
<proteinExistence type="predicted"/>
<accession>A0AAX6DZ25</accession>
<evidence type="ECO:0000256" key="1">
    <source>
        <dbReference type="ARBA" id="ARBA00004141"/>
    </source>
</evidence>
<keyword evidence="5" id="KW-0618">Plastoquinone</keyword>
<feature type="transmembrane region" description="Helical" evidence="13">
    <location>
        <begin position="99"/>
        <end position="121"/>
    </location>
</feature>
<dbReference type="GO" id="GO:0048038">
    <property type="term" value="F:quinone binding"/>
    <property type="evidence" value="ECO:0007669"/>
    <property type="project" value="UniProtKB-KW"/>
</dbReference>
<organism evidence="14 15">
    <name type="scientific">Iris pallida</name>
    <name type="common">Sweet iris</name>
    <dbReference type="NCBI Taxonomy" id="29817"/>
    <lineage>
        <taxon>Eukaryota</taxon>
        <taxon>Viridiplantae</taxon>
        <taxon>Streptophyta</taxon>
        <taxon>Embryophyta</taxon>
        <taxon>Tracheophyta</taxon>
        <taxon>Spermatophyta</taxon>
        <taxon>Magnoliopsida</taxon>
        <taxon>Liliopsida</taxon>
        <taxon>Asparagales</taxon>
        <taxon>Iridaceae</taxon>
        <taxon>Iridoideae</taxon>
        <taxon>Irideae</taxon>
        <taxon>Iris</taxon>
    </lineage>
</organism>
<evidence type="ECO:0000256" key="3">
    <source>
        <dbReference type="ARBA" id="ARBA00022719"/>
    </source>
</evidence>
<feature type="transmembrane region" description="Helical" evidence="13">
    <location>
        <begin position="133"/>
        <end position="153"/>
    </location>
</feature>
<evidence type="ECO:0000256" key="10">
    <source>
        <dbReference type="ARBA" id="ARBA00023136"/>
    </source>
</evidence>
<keyword evidence="6" id="KW-1278">Translocase</keyword>
<evidence type="ECO:0000256" key="11">
    <source>
        <dbReference type="ARBA" id="ARBA00047726"/>
    </source>
</evidence>
<sequence>MMSSSWTCFLSTIPSTLQKHTTPPSLHISSSKTRIISMHRNKETATPLTLLLPKLKTPQVVDKLSLLLLHCGAVIATTPAAAFAVTGENNSEEDLVTTLISGGVLAVIYLFVVPPILMNWMRLRWYKRKFLEMYLQFMCVFIFFPGLMLWAPFLNFRKFPRDPTMKYPWSTPKDDVPLYKSR</sequence>
<dbReference type="EMBL" id="JANAVB010041219">
    <property type="protein sequence ID" value="KAJ6796959.1"/>
    <property type="molecule type" value="Genomic_DNA"/>
</dbReference>
<reference evidence="14" key="1">
    <citation type="journal article" date="2023" name="GigaByte">
        <title>Genome assembly of the bearded iris, Iris pallida Lam.</title>
        <authorList>
            <person name="Bruccoleri R.E."/>
            <person name="Oakeley E.J."/>
            <person name="Faust A.M.E."/>
            <person name="Altorfer M."/>
            <person name="Dessus-Babus S."/>
            <person name="Burckhardt D."/>
            <person name="Oertli M."/>
            <person name="Naumann U."/>
            <person name="Petersen F."/>
            <person name="Wong J."/>
        </authorList>
    </citation>
    <scope>NUCLEOTIDE SEQUENCE</scope>
    <source>
        <strain evidence="14">GSM-AAB239-AS_SAM_17_03QT</strain>
    </source>
</reference>
<dbReference type="Proteomes" id="UP001140949">
    <property type="component" value="Unassembled WGS sequence"/>
</dbReference>
<evidence type="ECO:0000256" key="2">
    <source>
        <dbReference type="ARBA" id="ARBA00022692"/>
    </source>
</evidence>
<dbReference type="Pfam" id="PF10716">
    <property type="entry name" value="NdhL"/>
    <property type="match status" value="1"/>
</dbReference>
<evidence type="ECO:0000313" key="15">
    <source>
        <dbReference type="Proteomes" id="UP001140949"/>
    </source>
</evidence>
<name>A0AAX6DZ25_IRIPA</name>
<keyword evidence="3" id="KW-0874">Quinone</keyword>
<feature type="transmembrane region" description="Helical" evidence="13">
    <location>
        <begin position="64"/>
        <end position="87"/>
    </location>
</feature>
<gene>
    <name evidence="14" type="ORF">M6B38_221120</name>
</gene>
<evidence type="ECO:0000256" key="9">
    <source>
        <dbReference type="ARBA" id="ARBA00023078"/>
    </source>
</evidence>
<evidence type="ECO:0000256" key="4">
    <source>
        <dbReference type="ARBA" id="ARBA00022857"/>
    </source>
</evidence>
<keyword evidence="15" id="KW-1185">Reference proteome</keyword>
<evidence type="ECO:0000256" key="8">
    <source>
        <dbReference type="ARBA" id="ARBA00023027"/>
    </source>
</evidence>
<evidence type="ECO:0000256" key="12">
    <source>
        <dbReference type="ARBA" id="ARBA00048026"/>
    </source>
</evidence>
<keyword evidence="10 13" id="KW-0472">Membrane</keyword>
<keyword evidence="9" id="KW-0793">Thylakoid</keyword>
<reference evidence="14" key="2">
    <citation type="submission" date="2023-04" db="EMBL/GenBank/DDBJ databases">
        <authorList>
            <person name="Bruccoleri R.E."/>
            <person name="Oakeley E.J."/>
            <person name="Faust A.-M."/>
            <person name="Dessus-Babus S."/>
            <person name="Altorfer M."/>
            <person name="Burckhardt D."/>
            <person name="Oertli M."/>
            <person name="Naumann U."/>
            <person name="Petersen F."/>
            <person name="Wong J."/>
        </authorList>
    </citation>
    <scope>NUCLEOTIDE SEQUENCE</scope>
    <source>
        <strain evidence="14">GSM-AAB239-AS_SAM_17_03QT</strain>
        <tissue evidence="14">Leaf</tissue>
    </source>
</reference>
<dbReference type="PANTHER" id="PTHR36727:SF2">
    <property type="entry name" value="NAD(P)H-QUINONE OXIDOREDUCTASE SUBUNIT L, CHLOROPLASTIC"/>
    <property type="match status" value="1"/>
</dbReference>
<dbReference type="AlphaFoldDB" id="A0AAX6DZ25"/>
<evidence type="ECO:0000256" key="5">
    <source>
        <dbReference type="ARBA" id="ARBA00022957"/>
    </source>
</evidence>
<dbReference type="GO" id="GO:0016020">
    <property type="term" value="C:membrane"/>
    <property type="evidence" value="ECO:0007669"/>
    <property type="project" value="UniProtKB-SubCell"/>
</dbReference>
<dbReference type="InterPro" id="IPR019654">
    <property type="entry name" value="NADH-quinone_OxRdatse_su_L"/>
</dbReference>
<keyword evidence="7 13" id="KW-1133">Transmembrane helix</keyword>
<evidence type="ECO:0000313" key="14">
    <source>
        <dbReference type="EMBL" id="KAJ6796959.1"/>
    </source>
</evidence>
<keyword evidence="8" id="KW-0520">NAD</keyword>
<comment type="catalytic activity">
    <reaction evidence="12">
        <text>a plastoquinone + NADH + (n+1) H(+)(in) = a plastoquinol + NAD(+) + n H(+)(out)</text>
        <dbReference type="Rhea" id="RHEA:42608"/>
        <dbReference type="Rhea" id="RHEA-COMP:9561"/>
        <dbReference type="Rhea" id="RHEA-COMP:9562"/>
        <dbReference type="ChEBI" id="CHEBI:15378"/>
        <dbReference type="ChEBI" id="CHEBI:17757"/>
        <dbReference type="ChEBI" id="CHEBI:57540"/>
        <dbReference type="ChEBI" id="CHEBI:57945"/>
        <dbReference type="ChEBI" id="CHEBI:62192"/>
    </reaction>
</comment>
<evidence type="ECO:0000256" key="6">
    <source>
        <dbReference type="ARBA" id="ARBA00022967"/>
    </source>
</evidence>
<dbReference type="PANTHER" id="PTHR36727">
    <property type="entry name" value="NAD(P)H-QUINONE OXIDOREDUCTASE SUBUNIT L, CHLOROPLASTIC"/>
    <property type="match status" value="1"/>
</dbReference>
<dbReference type="GO" id="GO:0016655">
    <property type="term" value="F:oxidoreductase activity, acting on NAD(P)H, quinone or similar compound as acceptor"/>
    <property type="evidence" value="ECO:0007669"/>
    <property type="project" value="InterPro"/>
</dbReference>
<comment type="caution">
    <text evidence="14">The sequence shown here is derived from an EMBL/GenBank/DDBJ whole genome shotgun (WGS) entry which is preliminary data.</text>
</comment>
<keyword evidence="4" id="KW-0521">NADP</keyword>
<keyword evidence="2 13" id="KW-0812">Transmembrane</keyword>
<evidence type="ECO:0000256" key="7">
    <source>
        <dbReference type="ARBA" id="ARBA00022989"/>
    </source>
</evidence>
<protein>
    <submittedName>
        <fullName evidence="14">NAD(P)H-quinone oxidoreductase subunit L, chloroplastic</fullName>
    </submittedName>
</protein>
<comment type="subcellular location">
    <subcellularLocation>
        <location evidence="1">Membrane</location>
        <topology evidence="1">Multi-pass membrane protein</topology>
    </subcellularLocation>
</comment>
<evidence type="ECO:0000256" key="13">
    <source>
        <dbReference type="SAM" id="Phobius"/>
    </source>
</evidence>